<name>A0A2T5TXS7_9SPHN</name>
<sequence length="155" mass="16462">MVTRYAVGVSPKYANYYVAWFLGDAEAINPELQAGAIARSPDRQLSPLHRDLHQETAAAVVNATTAISDRSVFLKAGGAQMPREIGVRTEMYCIAAPGNAGLLPSRTGTASIISIRSGQALESAAYEQAIKGDDDKVGEEKWKSTDDGSGTSETD</sequence>
<accession>A0A2T5TXS7</accession>
<protein>
    <submittedName>
        <fullName evidence="2">Uncharacterized protein</fullName>
    </submittedName>
</protein>
<organism evidence="2 3">
    <name type="scientific">Sphingomonas faeni</name>
    <dbReference type="NCBI Taxonomy" id="185950"/>
    <lineage>
        <taxon>Bacteria</taxon>
        <taxon>Pseudomonadati</taxon>
        <taxon>Pseudomonadota</taxon>
        <taxon>Alphaproteobacteria</taxon>
        <taxon>Sphingomonadales</taxon>
        <taxon>Sphingomonadaceae</taxon>
        <taxon>Sphingomonas</taxon>
    </lineage>
</organism>
<evidence type="ECO:0000313" key="3">
    <source>
        <dbReference type="Proteomes" id="UP000244013"/>
    </source>
</evidence>
<reference evidence="2 3" key="1">
    <citation type="submission" date="2018-04" db="EMBL/GenBank/DDBJ databases">
        <title>Genomic Encyclopedia of Type Strains, Phase III (KMG-III): the genomes of soil and plant-associated and newly described type strains.</title>
        <authorList>
            <person name="Whitman W."/>
        </authorList>
    </citation>
    <scope>NUCLEOTIDE SEQUENCE [LARGE SCALE GENOMIC DNA]</scope>
    <source>
        <strain evidence="2 3">MA-olki</strain>
    </source>
</reference>
<dbReference type="Proteomes" id="UP000244013">
    <property type="component" value="Unassembled WGS sequence"/>
</dbReference>
<feature type="region of interest" description="Disordered" evidence="1">
    <location>
        <begin position="130"/>
        <end position="155"/>
    </location>
</feature>
<dbReference type="EMBL" id="QAYE01000012">
    <property type="protein sequence ID" value="PTW44070.1"/>
    <property type="molecule type" value="Genomic_DNA"/>
</dbReference>
<evidence type="ECO:0000256" key="1">
    <source>
        <dbReference type="SAM" id="MobiDB-lite"/>
    </source>
</evidence>
<feature type="compositionally biased region" description="Basic and acidic residues" evidence="1">
    <location>
        <begin position="130"/>
        <end position="146"/>
    </location>
</feature>
<comment type="caution">
    <text evidence="2">The sequence shown here is derived from an EMBL/GenBank/DDBJ whole genome shotgun (WGS) entry which is preliminary data.</text>
</comment>
<dbReference type="GeneID" id="91007638"/>
<evidence type="ECO:0000313" key="2">
    <source>
        <dbReference type="EMBL" id="PTW44070.1"/>
    </source>
</evidence>
<gene>
    <name evidence="2" type="ORF">C8J25_11213</name>
</gene>
<dbReference type="AlphaFoldDB" id="A0A2T5TXS7"/>
<dbReference type="OrthoDB" id="7574906at2"/>
<dbReference type="RefSeq" id="WP_107955789.1">
    <property type="nucleotide sequence ID" value="NZ_QAYE01000012.1"/>
</dbReference>
<proteinExistence type="predicted"/>